<organism evidence="1 2">
    <name type="scientific">Paenibacillus plantarum</name>
    <dbReference type="NCBI Taxonomy" id="2654975"/>
    <lineage>
        <taxon>Bacteria</taxon>
        <taxon>Bacillati</taxon>
        <taxon>Bacillota</taxon>
        <taxon>Bacilli</taxon>
        <taxon>Bacillales</taxon>
        <taxon>Paenibacillaceae</taxon>
        <taxon>Paenibacillus</taxon>
    </lineage>
</organism>
<sequence>MKQAKEQLSLLRQSIRDEQDGLGQKYMMWKEVGVIGEFVSNKTYEYNHSALNMLLFDLGILPVVSMIDCNKLSSAEIQILEGVQEPSLSYVRFSPAQRGTQTMYSSLSNEIQELSLDEKVVLWKRTYLAFSKLHDEWDKKRKFATKCHWLQTSFEFEFGTLTKHELPMSIRTTKAFRLLNSDRILQCAKVDYSLVANYLVKGILTKSELNNCRKITEVQRKYILKTFEKENNRQIYLQQKSITLGRV</sequence>
<proteinExistence type="predicted"/>
<name>A0ABX1X489_9BACL</name>
<dbReference type="RefSeq" id="WP_171629032.1">
    <property type="nucleotide sequence ID" value="NZ_WHNY01000009.1"/>
</dbReference>
<evidence type="ECO:0000313" key="1">
    <source>
        <dbReference type="EMBL" id="NOU63225.1"/>
    </source>
</evidence>
<comment type="caution">
    <text evidence="1">The sequence shown here is derived from an EMBL/GenBank/DDBJ whole genome shotgun (WGS) entry which is preliminary data.</text>
</comment>
<accession>A0ABX1X489</accession>
<keyword evidence="2" id="KW-1185">Reference proteome</keyword>
<evidence type="ECO:0000313" key="2">
    <source>
        <dbReference type="Proteomes" id="UP000653578"/>
    </source>
</evidence>
<dbReference type="EMBL" id="WHNY01000009">
    <property type="protein sequence ID" value="NOU63225.1"/>
    <property type="molecule type" value="Genomic_DNA"/>
</dbReference>
<protein>
    <submittedName>
        <fullName evidence="1">Uncharacterized protein</fullName>
    </submittedName>
</protein>
<reference evidence="1 2" key="1">
    <citation type="submission" date="2019-10" db="EMBL/GenBank/DDBJ databases">
        <title>Description of Paenibacillus humi sp. nov.</title>
        <authorList>
            <person name="Carlier A."/>
            <person name="Qi S."/>
        </authorList>
    </citation>
    <scope>NUCLEOTIDE SEQUENCE [LARGE SCALE GENOMIC DNA]</scope>
    <source>
        <strain evidence="1 2">LMG 31461</strain>
    </source>
</reference>
<gene>
    <name evidence="1" type="ORF">GC096_04080</name>
</gene>
<dbReference type="Proteomes" id="UP000653578">
    <property type="component" value="Unassembled WGS sequence"/>
</dbReference>